<dbReference type="Proteomes" id="UP000076083">
    <property type="component" value="Chromosome"/>
</dbReference>
<reference evidence="1 2" key="2">
    <citation type="journal article" date="2018" name="Nature">
        <title>Mutant phenotypes for thousands of bacterial genes of unknown function.</title>
        <authorList>
            <person name="Price M.N."/>
            <person name="Wetmore K.M."/>
            <person name="Waters R.J."/>
            <person name="Callaghan M."/>
            <person name="Ray J."/>
            <person name="Liu H."/>
            <person name="Kuehl J.V."/>
            <person name="Melnyk R.A."/>
            <person name="Lamson J.S."/>
            <person name="Suh Y."/>
            <person name="Carlson H.K."/>
            <person name="Esquivel Z."/>
            <person name="Sadeeshkumar H."/>
            <person name="Chakraborty R."/>
            <person name="Zane G.M."/>
            <person name="Rubin B.E."/>
            <person name="Wall J.D."/>
            <person name="Visel A."/>
            <person name="Bristow J."/>
            <person name="Blow M.J."/>
            <person name="Arkin A.P."/>
            <person name="Deutschbauer A.M."/>
        </authorList>
    </citation>
    <scope>NUCLEOTIDE SEQUENCE [LARGE SCALE GENOMIC DNA]</scope>
    <source>
        <strain evidence="1 2">FW300-N2E2</strain>
    </source>
</reference>
<evidence type="ECO:0000313" key="2">
    <source>
        <dbReference type="Proteomes" id="UP000076083"/>
    </source>
</evidence>
<dbReference type="AlphaFoldDB" id="A0A160A090"/>
<sequence>MSLLDAAFEHGQNVVSQHGRRKSQQGCFRVAQGFDFTVQHRFQALEHPFDAPATAVQIGDLLSTDGVGQVAPEQQRGIAGFGGGLQVQFDSPPLASTFYFNDLLAHAACRDRDRPLPVAFLKQAWMFALFANDERAPGVFAGLHDRERAVESISHPQLPRTGLFQQRQHADAFAGIGIFTRLKINDLVQIGVVNHNGKTRPGGAPFTAQSAQTLFAGRQVVTVNDP</sequence>
<name>A0A160A090_PSEFL</name>
<evidence type="ECO:0000313" key="1">
    <source>
        <dbReference type="EMBL" id="AMZ73084.1"/>
    </source>
</evidence>
<proteinExistence type="predicted"/>
<organism evidence="1 2">
    <name type="scientific">Pseudomonas fluorescens</name>
    <dbReference type="NCBI Taxonomy" id="294"/>
    <lineage>
        <taxon>Bacteria</taxon>
        <taxon>Pseudomonadati</taxon>
        <taxon>Pseudomonadota</taxon>
        <taxon>Gammaproteobacteria</taxon>
        <taxon>Pseudomonadales</taxon>
        <taxon>Pseudomonadaceae</taxon>
        <taxon>Pseudomonas</taxon>
    </lineage>
</organism>
<gene>
    <name evidence="1" type="ORF">TK06_18945</name>
</gene>
<protein>
    <submittedName>
        <fullName evidence="1">Uncharacterized protein</fullName>
    </submittedName>
</protein>
<accession>A0A160A090</accession>
<dbReference type="EMBL" id="CP015225">
    <property type="protein sequence ID" value="AMZ73084.1"/>
    <property type="molecule type" value="Genomic_DNA"/>
</dbReference>
<reference evidence="2" key="1">
    <citation type="submission" date="2016-04" db="EMBL/GenBank/DDBJ databases">
        <authorList>
            <person name="Ray J."/>
            <person name="Price M."/>
            <person name="Deutschbauer A."/>
        </authorList>
    </citation>
    <scope>NUCLEOTIDE SEQUENCE [LARGE SCALE GENOMIC DNA]</scope>
    <source>
        <strain evidence="2">FW300-N2E2</strain>
    </source>
</reference>